<evidence type="ECO:0000313" key="2">
    <source>
        <dbReference type="Proteomes" id="UP000789860"/>
    </source>
</evidence>
<evidence type="ECO:0000313" key="1">
    <source>
        <dbReference type="EMBL" id="CAG8713622.1"/>
    </source>
</evidence>
<feature type="non-terminal residue" evidence="1">
    <location>
        <position position="155"/>
    </location>
</feature>
<dbReference type="EMBL" id="CAJVPM010044214">
    <property type="protein sequence ID" value="CAG8713622.1"/>
    <property type="molecule type" value="Genomic_DNA"/>
</dbReference>
<feature type="non-terminal residue" evidence="1">
    <location>
        <position position="1"/>
    </location>
</feature>
<dbReference type="Proteomes" id="UP000789860">
    <property type="component" value="Unassembled WGS sequence"/>
</dbReference>
<protein>
    <submittedName>
        <fullName evidence="1">4659_t:CDS:1</fullName>
    </submittedName>
</protein>
<reference evidence="1" key="1">
    <citation type="submission" date="2021-06" db="EMBL/GenBank/DDBJ databases">
        <authorList>
            <person name="Kallberg Y."/>
            <person name="Tangrot J."/>
            <person name="Rosling A."/>
        </authorList>
    </citation>
    <scope>NUCLEOTIDE SEQUENCE</scope>
    <source>
        <strain evidence="1">AU212A</strain>
    </source>
</reference>
<accession>A0ACA9PKV5</accession>
<sequence>TSSSGMRILQRLLDRAETLLEDETTLGYSFIYKITHHFVDNPKLIPFLDFRQSLTRRQITLLKILDSKLFSSDSTDISLSSCAHLSQIFNTICPQVIVSMQQVGIDDQENQPQEIENTSILFTGLVLLLRCFGILSQDGNNKIRECLFKGGIIES</sequence>
<keyword evidence="2" id="KW-1185">Reference proteome</keyword>
<gene>
    <name evidence="1" type="ORF">SCALOS_LOCUS10971</name>
</gene>
<proteinExistence type="predicted"/>
<organism evidence="1 2">
    <name type="scientific">Scutellospora calospora</name>
    <dbReference type="NCBI Taxonomy" id="85575"/>
    <lineage>
        <taxon>Eukaryota</taxon>
        <taxon>Fungi</taxon>
        <taxon>Fungi incertae sedis</taxon>
        <taxon>Mucoromycota</taxon>
        <taxon>Glomeromycotina</taxon>
        <taxon>Glomeromycetes</taxon>
        <taxon>Diversisporales</taxon>
        <taxon>Gigasporaceae</taxon>
        <taxon>Scutellospora</taxon>
    </lineage>
</organism>
<comment type="caution">
    <text evidence="1">The sequence shown here is derived from an EMBL/GenBank/DDBJ whole genome shotgun (WGS) entry which is preliminary data.</text>
</comment>
<name>A0ACA9PKV5_9GLOM</name>